<feature type="compositionally biased region" description="Low complexity" evidence="1">
    <location>
        <begin position="49"/>
        <end position="61"/>
    </location>
</feature>
<organism evidence="2 3">
    <name type="scientific">Corynespora cassiicola Philippines</name>
    <dbReference type="NCBI Taxonomy" id="1448308"/>
    <lineage>
        <taxon>Eukaryota</taxon>
        <taxon>Fungi</taxon>
        <taxon>Dikarya</taxon>
        <taxon>Ascomycota</taxon>
        <taxon>Pezizomycotina</taxon>
        <taxon>Dothideomycetes</taxon>
        <taxon>Pleosporomycetidae</taxon>
        <taxon>Pleosporales</taxon>
        <taxon>Corynesporascaceae</taxon>
        <taxon>Corynespora</taxon>
    </lineage>
</organism>
<reference evidence="2 3" key="1">
    <citation type="journal article" date="2018" name="Front. Microbiol.">
        <title>Genome-Wide Analysis of Corynespora cassiicola Leaf Fall Disease Putative Effectors.</title>
        <authorList>
            <person name="Lopez D."/>
            <person name="Ribeiro S."/>
            <person name="Label P."/>
            <person name="Fumanal B."/>
            <person name="Venisse J.S."/>
            <person name="Kohler A."/>
            <person name="de Oliveira R.R."/>
            <person name="Labutti K."/>
            <person name="Lipzen A."/>
            <person name="Lail K."/>
            <person name="Bauer D."/>
            <person name="Ohm R.A."/>
            <person name="Barry K.W."/>
            <person name="Spatafora J."/>
            <person name="Grigoriev I.V."/>
            <person name="Martin F.M."/>
            <person name="Pujade-Renaud V."/>
        </authorList>
    </citation>
    <scope>NUCLEOTIDE SEQUENCE [LARGE SCALE GENOMIC DNA]</scope>
    <source>
        <strain evidence="2 3">Philippines</strain>
    </source>
</reference>
<protein>
    <submittedName>
        <fullName evidence="2">Uncharacterized protein</fullName>
    </submittedName>
</protein>
<evidence type="ECO:0000313" key="2">
    <source>
        <dbReference type="EMBL" id="PSN68993.1"/>
    </source>
</evidence>
<accession>A0A2T2NUD0</accession>
<feature type="region of interest" description="Disordered" evidence="1">
    <location>
        <begin position="1"/>
        <end position="61"/>
    </location>
</feature>
<name>A0A2T2NUD0_CORCC</name>
<feature type="compositionally biased region" description="Basic residues" evidence="1">
    <location>
        <begin position="1"/>
        <end position="10"/>
    </location>
</feature>
<dbReference type="Proteomes" id="UP000240883">
    <property type="component" value="Unassembled WGS sequence"/>
</dbReference>
<dbReference type="AlphaFoldDB" id="A0A2T2NUD0"/>
<evidence type="ECO:0000313" key="3">
    <source>
        <dbReference type="Proteomes" id="UP000240883"/>
    </source>
</evidence>
<evidence type="ECO:0000256" key="1">
    <source>
        <dbReference type="SAM" id="MobiDB-lite"/>
    </source>
</evidence>
<dbReference type="EMBL" id="KZ678133">
    <property type="protein sequence ID" value="PSN68993.1"/>
    <property type="molecule type" value="Genomic_DNA"/>
</dbReference>
<gene>
    <name evidence="2" type="ORF">BS50DRAFT_572184</name>
</gene>
<keyword evidence="3" id="KW-1185">Reference proteome</keyword>
<sequence length="100" mass="10834">MAVAPKHPHPYTHQIEGGAGCGWEREPDLSPHWNGDGDGGKHQSRNFDSSRSQASKQASRDIGALSAVHSLLATAYLPIYLPYLPYQRTSRGPGPYGPIP</sequence>
<proteinExistence type="predicted"/>